<dbReference type="Proteomes" id="UP001168640">
    <property type="component" value="Unassembled WGS sequence"/>
</dbReference>
<accession>A0ABT8VXC9</accession>
<name>A0ABT8VXC9_9GAMM</name>
<proteinExistence type="predicted"/>
<gene>
    <name evidence="4" type="ORF">QVZ43_02685</name>
</gene>
<reference evidence="4" key="1">
    <citation type="submission" date="2023-07" db="EMBL/GenBank/DDBJ databases">
        <title>Marinobacter sp. chi1 genome sequencing and assembly.</title>
        <authorList>
            <person name="Park S."/>
        </authorList>
    </citation>
    <scope>NUCLEOTIDE SEQUENCE</scope>
    <source>
        <strain evidence="4">Chi1</strain>
    </source>
</reference>
<dbReference type="EMBL" id="JAUMIS010000001">
    <property type="protein sequence ID" value="MDO3720611.1"/>
    <property type="molecule type" value="Genomic_DNA"/>
</dbReference>
<keyword evidence="5" id="KW-1185">Reference proteome</keyword>
<sequence>MLLRYLFAALLLVFSVASVYASAIYTATLAGENEVPPVQTQASGVASFELDATQTRLDYRVDVSGLSDVIAAHLHLAPTGQNGGVVANVLASAVPGGVVNGPLATGTLEEADLVGTLTGAFSLFIDALNTGSLYVNVHTEAHPSGEIRGQVGPVSIAEPSSIALILLSVVVFLMLRRH</sequence>
<keyword evidence="2" id="KW-0732">Signal</keyword>
<evidence type="ECO:0000313" key="4">
    <source>
        <dbReference type="EMBL" id="MDO3720611.1"/>
    </source>
</evidence>
<dbReference type="PROSITE" id="PS50933">
    <property type="entry name" value="CHRD"/>
    <property type="match status" value="1"/>
</dbReference>
<feature type="domain" description="CHRD" evidence="3">
    <location>
        <begin position="21"/>
        <end position="156"/>
    </location>
</feature>
<evidence type="ECO:0000259" key="3">
    <source>
        <dbReference type="PROSITE" id="PS50933"/>
    </source>
</evidence>
<keyword evidence="1" id="KW-0812">Transmembrane</keyword>
<feature type="chain" id="PRO_5045687515" evidence="2">
    <location>
        <begin position="22"/>
        <end position="178"/>
    </location>
</feature>
<dbReference type="RefSeq" id="WP_302908768.1">
    <property type="nucleotide sequence ID" value="NZ_JAUMIS010000001.1"/>
</dbReference>
<dbReference type="Pfam" id="PF07452">
    <property type="entry name" value="CHRD"/>
    <property type="match status" value="1"/>
</dbReference>
<evidence type="ECO:0000256" key="2">
    <source>
        <dbReference type="SAM" id="SignalP"/>
    </source>
</evidence>
<feature type="signal peptide" evidence="2">
    <location>
        <begin position="1"/>
        <end position="21"/>
    </location>
</feature>
<protein>
    <submittedName>
        <fullName evidence="4">CHRD domain-containing protein</fullName>
    </submittedName>
</protein>
<evidence type="ECO:0000256" key="1">
    <source>
        <dbReference type="SAM" id="Phobius"/>
    </source>
</evidence>
<evidence type="ECO:0000313" key="5">
    <source>
        <dbReference type="Proteomes" id="UP001168640"/>
    </source>
</evidence>
<keyword evidence="1" id="KW-0472">Membrane</keyword>
<organism evidence="4 5">
    <name type="scientific">Marinobacter suaedae</name>
    <dbReference type="NCBI Taxonomy" id="3057675"/>
    <lineage>
        <taxon>Bacteria</taxon>
        <taxon>Pseudomonadati</taxon>
        <taxon>Pseudomonadota</taxon>
        <taxon>Gammaproteobacteria</taxon>
        <taxon>Pseudomonadales</taxon>
        <taxon>Marinobacteraceae</taxon>
        <taxon>Marinobacter</taxon>
    </lineage>
</organism>
<keyword evidence="1" id="KW-1133">Transmembrane helix</keyword>
<dbReference type="SMART" id="SM00754">
    <property type="entry name" value="CHRD"/>
    <property type="match status" value="1"/>
</dbReference>
<dbReference type="InterPro" id="IPR010895">
    <property type="entry name" value="CHRD"/>
</dbReference>
<comment type="caution">
    <text evidence="4">The sequence shown here is derived from an EMBL/GenBank/DDBJ whole genome shotgun (WGS) entry which is preliminary data.</text>
</comment>
<feature type="transmembrane region" description="Helical" evidence="1">
    <location>
        <begin position="156"/>
        <end position="175"/>
    </location>
</feature>